<comment type="catalytic activity">
    <reaction evidence="5 6">
        <text>L-kynurenine + H2O = anthranilate + L-alanine + H(+)</text>
        <dbReference type="Rhea" id="RHEA:16813"/>
        <dbReference type="ChEBI" id="CHEBI:15377"/>
        <dbReference type="ChEBI" id="CHEBI:15378"/>
        <dbReference type="ChEBI" id="CHEBI:16567"/>
        <dbReference type="ChEBI" id="CHEBI:57959"/>
        <dbReference type="ChEBI" id="CHEBI:57972"/>
        <dbReference type="EC" id="3.7.1.3"/>
    </reaction>
</comment>
<comment type="caution">
    <text evidence="7">The sequence shown here is derived from an EMBL/GenBank/DDBJ whole genome shotgun (WGS) entry which is preliminary data.</text>
</comment>
<keyword evidence="1 5" id="KW-0963">Cytoplasm</keyword>
<dbReference type="GO" id="GO:0019805">
    <property type="term" value="P:quinolinate biosynthetic process"/>
    <property type="evidence" value="ECO:0007669"/>
    <property type="project" value="UniProtKB-UniRule"/>
</dbReference>
<dbReference type="Pfam" id="PF22580">
    <property type="entry name" value="KYNU_C"/>
    <property type="match status" value="1"/>
</dbReference>
<keyword evidence="2 5" id="KW-0662">Pyridine nucleotide biosynthesis</keyword>
<dbReference type="Gene3D" id="3.40.640.10">
    <property type="entry name" value="Type I PLP-dependent aspartate aminotransferase-like (Major domain)"/>
    <property type="match status" value="1"/>
</dbReference>
<dbReference type="PANTHER" id="PTHR14084">
    <property type="entry name" value="KYNURENINASE"/>
    <property type="match status" value="1"/>
</dbReference>
<dbReference type="Proteomes" id="UP000266272">
    <property type="component" value="Unassembled WGS sequence"/>
</dbReference>
<reference evidence="7 8" key="1">
    <citation type="journal article" date="2018" name="PLoS Pathog.">
        <title>Evolution of structural diversity of trichothecenes, a family of toxins produced by plant pathogenic and entomopathogenic fungi.</title>
        <authorList>
            <person name="Proctor R.H."/>
            <person name="McCormick S.P."/>
            <person name="Kim H.S."/>
            <person name="Cardoza R.E."/>
            <person name="Stanley A.M."/>
            <person name="Lindo L."/>
            <person name="Kelly A."/>
            <person name="Brown D.W."/>
            <person name="Lee T."/>
            <person name="Vaughan M.M."/>
            <person name="Alexander N.J."/>
            <person name="Busman M."/>
            <person name="Gutierrez S."/>
        </authorList>
    </citation>
    <scope>NUCLEOTIDE SEQUENCE [LARGE SCALE GENOMIC DNA]</scope>
    <source>
        <strain evidence="7 8">IBT 40837</strain>
    </source>
</reference>
<dbReference type="Gene3D" id="3.90.1150.10">
    <property type="entry name" value="Aspartate Aminotransferase, domain 1"/>
    <property type="match status" value="1"/>
</dbReference>
<dbReference type="EMBL" id="PXOA01000818">
    <property type="protein sequence ID" value="RFU72606.1"/>
    <property type="molecule type" value="Genomic_DNA"/>
</dbReference>
<evidence type="ECO:0000256" key="1">
    <source>
        <dbReference type="ARBA" id="ARBA00022490"/>
    </source>
</evidence>
<feature type="binding site" evidence="5">
    <location>
        <position position="314"/>
    </location>
    <ligand>
        <name>pyridoxal 5'-phosphate</name>
        <dbReference type="ChEBI" id="CHEBI:597326"/>
    </ligand>
</feature>
<accession>A0A395N901</accession>
<dbReference type="GO" id="GO:0005737">
    <property type="term" value="C:cytoplasm"/>
    <property type="evidence" value="ECO:0007669"/>
    <property type="project" value="UniProtKB-SubCell"/>
</dbReference>
<dbReference type="PANTHER" id="PTHR14084:SF2">
    <property type="entry name" value="KYNURENINASE 2"/>
    <property type="match status" value="1"/>
</dbReference>
<evidence type="ECO:0000256" key="2">
    <source>
        <dbReference type="ARBA" id="ARBA00022642"/>
    </source>
</evidence>
<keyword evidence="4 5" id="KW-0663">Pyridoxal phosphate</keyword>
<dbReference type="UniPathway" id="UPA00253">
    <property type="reaction ID" value="UER00329"/>
</dbReference>
<comment type="subunit">
    <text evidence="5 6">Homodimer.</text>
</comment>
<comment type="pathway">
    <text evidence="5 6">Cofactor biosynthesis; NAD(+) biosynthesis; quinolinate from L-kynurenine: step 2/3.</text>
</comment>
<comment type="cofactor">
    <cofactor evidence="5 6">
        <name>pyridoxal 5'-phosphate</name>
        <dbReference type="ChEBI" id="CHEBI:597326"/>
    </cofactor>
</comment>
<dbReference type="EC" id="3.7.1.3" evidence="5 6"/>
<dbReference type="PIRSF" id="PIRSF038800">
    <property type="entry name" value="KYNU"/>
    <property type="match status" value="1"/>
</dbReference>
<feature type="binding site" evidence="5">
    <location>
        <position position="202"/>
    </location>
    <ligand>
        <name>pyridoxal 5'-phosphate</name>
        <dbReference type="ChEBI" id="CHEBI:597326"/>
    </ligand>
</feature>
<comment type="caution">
    <text evidence="5">Lacks conserved residue(s) required for the propagation of feature annotation.</text>
</comment>
<dbReference type="InterPro" id="IPR010111">
    <property type="entry name" value="Kynureninase"/>
</dbReference>
<feature type="binding site" evidence="5">
    <location>
        <position position="339"/>
    </location>
    <ligand>
        <name>pyridoxal 5'-phosphate</name>
        <dbReference type="ChEBI" id="CHEBI:597326"/>
    </ligand>
</feature>
<dbReference type="OrthoDB" id="5978656at2759"/>
<evidence type="ECO:0000256" key="3">
    <source>
        <dbReference type="ARBA" id="ARBA00022801"/>
    </source>
</evidence>
<evidence type="ECO:0000313" key="7">
    <source>
        <dbReference type="EMBL" id="RFU72606.1"/>
    </source>
</evidence>
<keyword evidence="8" id="KW-1185">Reference proteome</keyword>
<dbReference type="GO" id="GO:0019441">
    <property type="term" value="P:L-tryptophan catabolic process to kynurenine"/>
    <property type="evidence" value="ECO:0007669"/>
    <property type="project" value="TreeGrafter"/>
</dbReference>
<sequence>MSVLTRLQPPKQLLSPTRVLNRRLFSFSPRIRSSQSPTNAANNTSTMDLQAYVERLRSGAPPKFPTDANSLQFAQRLDSQDALRHLRDEFILPTKASLKKRALDGSIAGEARSGTNGVNGASSGDEQGIYFVGNSLGAQPKAVRQYVNAQLETWASIGVNGHFQDMGESPLVQWQDMAEDCANKSADLVGASPSEIVYMSTLTVNLHMLMASFYKPDAKRHKVILEWKPFPSDHYAIESQIVWHGRDPVESMIKIEPDEDFLIPTEKVLATIDQHADSTALILLPGIQYYSGQFFDIPRITAYAQERGIVVGWDLAHAAGNVELKLHDWNVDFACWCTYKYINSGPGATGGAFVHERYGKVDFGENSENPTYRPRLAGWYGGDKRVRFNMANTFVPTAGAAGYQVSNPSALDLASVAAALSVFNKTSMRDLRSKALVLTAYAEHLLDQINAESDAAKPFFKIITPRDPAQRGTQLSVLLREGLLDNIAKALEENGVMCDKRKPDVLRVAPVPLYSRFEDVYKFMQILRGALGL</sequence>
<gene>
    <name evidence="5" type="primary">BNA5</name>
    <name evidence="7" type="ORF">TARUN_9653</name>
</gene>
<evidence type="ECO:0000313" key="8">
    <source>
        <dbReference type="Proteomes" id="UP000266272"/>
    </source>
</evidence>
<keyword evidence="3 5" id="KW-0378">Hydrolase</keyword>
<dbReference type="FunFam" id="3.40.640.10:FF:000031">
    <property type="entry name" value="Kynureninase"/>
    <property type="match status" value="1"/>
</dbReference>
<dbReference type="NCBIfam" id="TIGR01814">
    <property type="entry name" value="kynureninase"/>
    <property type="match status" value="1"/>
</dbReference>
<dbReference type="SUPFAM" id="SSF53383">
    <property type="entry name" value="PLP-dependent transferases"/>
    <property type="match status" value="1"/>
</dbReference>
<feature type="binding site" evidence="5">
    <location>
        <begin position="230"/>
        <end position="233"/>
    </location>
    <ligand>
        <name>pyridoxal 5'-phosphate</name>
        <dbReference type="ChEBI" id="CHEBI:597326"/>
    </ligand>
</feature>
<dbReference type="STRING" id="490622.A0A395N901"/>
<dbReference type="GO" id="GO:0030170">
    <property type="term" value="F:pyridoxal phosphate binding"/>
    <property type="evidence" value="ECO:0007669"/>
    <property type="project" value="UniProtKB-UniRule"/>
</dbReference>
<protein>
    <recommendedName>
        <fullName evidence="5 6">Kynureninase</fullName>
        <ecNumber evidence="5 6">3.7.1.3</ecNumber>
    </recommendedName>
    <alternativeName>
        <fullName evidence="5">Biosynthesis of nicotinic acid protein 5</fullName>
    </alternativeName>
    <alternativeName>
        <fullName evidence="5">L-kynurenine hydrolase</fullName>
    </alternativeName>
</protein>
<comment type="pathway">
    <text evidence="5 6">Amino-acid degradation; L-kynurenine degradation; L-alanine and anthranilate from L-kynurenine: step 1/1.</text>
</comment>
<proteinExistence type="inferred from homology"/>
<comment type="subcellular location">
    <subcellularLocation>
        <location evidence="5 6">Cytoplasm</location>
    </subcellularLocation>
</comment>
<dbReference type="UniPathway" id="UPA00334">
    <property type="reaction ID" value="UER00455"/>
</dbReference>
<feature type="modified residue" description="N6-(pyridoxal phosphate)lysine" evidence="5">
    <location>
        <position position="340"/>
    </location>
</feature>
<feature type="binding site" evidence="5">
    <location>
        <position position="317"/>
    </location>
    <ligand>
        <name>pyridoxal 5'-phosphate</name>
        <dbReference type="ChEBI" id="CHEBI:597326"/>
    </ligand>
</feature>
<organism evidence="7 8">
    <name type="scientific">Trichoderma arundinaceum</name>
    <dbReference type="NCBI Taxonomy" id="490622"/>
    <lineage>
        <taxon>Eukaryota</taxon>
        <taxon>Fungi</taxon>
        <taxon>Dikarya</taxon>
        <taxon>Ascomycota</taxon>
        <taxon>Pezizomycotina</taxon>
        <taxon>Sordariomycetes</taxon>
        <taxon>Hypocreomycetidae</taxon>
        <taxon>Hypocreales</taxon>
        <taxon>Hypocreaceae</taxon>
        <taxon>Trichoderma</taxon>
    </lineage>
</organism>
<dbReference type="GO" id="GO:0043420">
    <property type="term" value="P:anthranilate metabolic process"/>
    <property type="evidence" value="ECO:0007669"/>
    <property type="project" value="UniProtKB-UniRule"/>
</dbReference>
<comment type="catalytic activity">
    <reaction evidence="6">
        <text>3-hydroxy-L-kynurenine + H2O = 3-hydroxyanthranilate + L-alanine + H(+)</text>
        <dbReference type="Rhea" id="RHEA:25143"/>
        <dbReference type="ChEBI" id="CHEBI:15377"/>
        <dbReference type="ChEBI" id="CHEBI:15378"/>
        <dbReference type="ChEBI" id="CHEBI:36559"/>
        <dbReference type="ChEBI" id="CHEBI:57972"/>
        <dbReference type="ChEBI" id="CHEBI:58125"/>
        <dbReference type="EC" id="3.7.1.3"/>
    </reaction>
</comment>
<dbReference type="InterPro" id="IPR015424">
    <property type="entry name" value="PyrdxlP-dep_Trfase"/>
</dbReference>
<dbReference type="HAMAP" id="MF_01970">
    <property type="entry name" value="Kynureninase"/>
    <property type="match status" value="1"/>
</dbReference>
<feature type="binding site" evidence="5">
    <location>
        <position position="379"/>
    </location>
    <ligand>
        <name>pyridoxal 5'-phosphate</name>
        <dbReference type="ChEBI" id="CHEBI:597326"/>
    </ligand>
</feature>
<comment type="similarity">
    <text evidence="5 6">Belongs to the kynureninase family.</text>
</comment>
<dbReference type="AlphaFoldDB" id="A0A395N901"/>
<name>A0A395N901_TRIAR</name>
<dbReference type="GO" id="GO:0034354">
    <property type="term" value="P:'de novo' NAD+ biosynthetic process from L-tryptophan"/>
    <property type="evidence" value="ECO:0007669"/>
    <property type="project" value="UniProtKB-UniRule"/>
</dbReference>
<dbReference type="InterPro" id="IPR015422">
    <property type="entry name" value="PyrdxlP-dep_Trfase_small"/>
</dbReference>
<evidence type="ECO:0000256" key="5">
    <source>
        <dbReference type="HAMAP-Rule" id="MF_03017"/>
    </source>
</evidence>
<dbReference type="InterPro" id="IPR015421">
    <property type="entry name" value="PyrdxlP-dep_Trfase_major"/>
</dbReference>
<evidence type="ECO:0000256" key="6">
    <source>
        <dbReference type="PIRNR" id="PIRNR038800"/>
    </source>
</evidence>
<evidence type="ECO:0000256" key="4">
    <source>
        <dbReference type="ARBA" id="ARBA00022898"/>
    </source>
</evidence>
<comment type="function">
    <text evidence="5 6">Catalyzes the cleavage of L-kynurenine (L-Kyn) and L-3-hydroxykynurenine (L-3OHKyn) into anthranilic acid (AA) and 3-hydroxyanthranilic acid (3-OHAA), respectively.</text>
</comment>
<feature type="binding site" evidence="5">
    <location>
        <position position="407"/>
    </location>
    <ligand>
        <name>pyridoxal 5'-phosphate</name>
        <dbReference type="ChEBI" id="CHEBI:597326"/>
    </ligand>
</feature>
<feature type="binding site" evidence="5">
    <location>
        <position position="203"/>
    </location>
    <ligand>
        <name>pyridoxal 5'-phosphate</name>
        <dbReference type="ChEBI" id="CHEBI:597326"/>
    </ligand>
</feature>
<dbReference type="GO" id="GO:0097053">
    <property type="term" value="P:L-kynurenine catabolic process"/>
    <property type="evidence" value="ECO:0007669"/>
    <property type="project" value="UniProtKB-UniRule"/>
</dbReference>
<dbReference type="GO" id="GO:0030429">
    <property type="term" value="F:kynureninase activity"/>
    <property type="evidence" value="ECO:0007669"/>
    <property type="project" value="UniProtKB-UniRule"/>
</dbReference>